<feature type="domain" description="Histidine kinase" evidence="15">
    <location>
        <begin position="233"/>
        <end position="452"/>
    </location>
</feature>
<dbReference type="InterPro" id="IPR004358">
    <property type="entry name" value="Sig_transdc_His_kin-like_C"/>
</dbReference>
<keyword evidence="6" id="KW-0597">Phosphoprotein</keyword>
<dbReference type="GO" id="GO:0005524">
    <property type="term" value="F:ATP binding"/>
    <property type="evidence" value="ECO:0007669"/>
    <property type="project" value="UniProtKB-KW"/>
</dbReference>
<evidence type="ECO:0000313" key="16">
    <source>
        <dbReference type="EMBL" id="SMO98245.1"/>
    </source>
</evidence>
<evidence type="ECO:0000256" key="9">
    <source>
        <dbReference type="ARBA" id="ARBA00022777"/>
    </source>
</evidence>
<keyword evidence="10" id="KW-0067">ATP-binding</keyword>
<dbReference type="AlphaFoldDB" id="A0A521FPU8"/>
<dbReference type="FunFam" id="1.10.287.130:FF:000001">
    <property type="entry name" value="Two-component sensor histidine kinase"/>
    <property type="match status" value="1"/>
</dbReference>
<dbReference type="SMART" id="SM00388">
    <property type="entry name" value="HisKA"/>
    <property type="match status" value="1"/>
</dbReference>
<evidence type="ECO:0000256" key="4">
    <source>
        <dbReference type="ARBA" id="ARBA00012438"/>
    </source>
</evidence>
<evidence type="ECO:0000256" key="10">
    <source>
        <dbReference type="ARBA" id="ARBA00022840"/>
    </source>
</evidence>
<feature type="transmembrane region" description="Helical" evidence="14">
    <location>
        <begin position="96"/>
        <end position="115"/>
    </location>
</feature>
<evidence type="ECO:0000256" key="1">
    <source>
        <dbReference type="ARBA" id="ARBA00000085"/>
    </source>
</evidence>
<evidence type="ECO:0000313" key="17">
    <source>
        <dbReference type="Proteomes" id="UP000316030"/>
    </source>
</evidence>
<keyword evidence="14" id="KW-1133">Transmembrane helix</keyword>
<dbReference type="Pfam" id="PF00512">
    <property type="entry name" value="HisKA"/>
    <property type="match status" value="1"/>
</dbReference>
<dbReference type="Pfam" id="PF02518">
    <property type="entry name" value="HATPase_c"/>
    <property type="match status" value="1"/>
</dbReference>
<dbReference type="Gene3D" id="1.10.287.130">
    <property type="match status" value="1"/>
</dbReference>
<sequence length="459" mass="51802">MALRVHLRKFRKDWLRPDRLERQIKDYMDATTSLLWQRQAIFLSATLLTAFYFDPKISFLSYMGVLFAETLDLFLARRIRLWDGNPKQSLAYLKAILFNTVVSSTAICLFIIMVARQQHEGGHFTPLFFLFAAALFAAMNNHQVLPALAVRLIIYAGTFVYIALMDILRTYPPIDSSPWLEFFTILFVMYFIIDISIQFLKMYRAGVRQLEELRREHERTLAALTVKSQFLSTVSHELRTPLTSIKGSLDLVNKGTLGAIPPTLAPVLEIAGKNSVRLANLIDDLLDLQKFEAGEMVFNFEPLNVRRLLQEAIEANSGFARSLGIDVKLLPTNEQLTIHGDRSRLMQVLANLLSNAVKFSNEGGHVDLRARADGSDVVISIIDYGVGIPPNSEERVFGQFTQIDSSDQRRVGGTGLGMNISQQIVERHKGTLEYASTLSEGTTFFLTLQRHTPNPNEEG</sequence>
<evidence type="ECO:0000259" key="15">
    <source>
        <dbReference type="PROSITE" id="PS50109"/>
    </source>
</evidence>
<dbReference type="Gene3D" id="3.30.565.10">
    <property type="entry name" value="Histidine kinase-like ATPase, C-terminal domain"/>
    <property type="match status" value="1"/>
</dbReference>
<dbReference type="GO" id="GO:0045121">
    <property type="term" value="C:membrane raft"/>
    <property type="evidence" value="ECO:0007669"/>
    <property type="project" value="UniProtKB-SubCell"/>
</dbReference>
<evidence type="ECO:0000256" key="12">
    <source>
        <dbReference type="ARBA" id="ARBA00023136"/>
    </source>
</evidence>
<dbReference type="GO" id="GO:0005886">
    <property type="term" value="C:plasma membrane"/>
    <property type="evidence" value="ECO:0007669"/>
    <property type="project" value="UniProtKB-SubCell"/>
</dbReference>
<dbReference type="InterPro" id="IPR005467">
    <property type="entry name" value="His_kinase_dom"/>
</dbReference>
<dbReference type="OrthoDB" id="7179697at2"/>
<dbReference type="InterPro" id="IPR050736">
    <property type="entry name" value="Sensor_HK_Regulatory"/>
</dbReference>
<dbReference type="CDD" id="cd00082">
    <property type="entry name" value="HisKA"/>
    <property type="match status" value="1"/>
</dbReference>
<evidence type="ECO:0000256" key="13">
    <source>
        <dbReference type="SAM" id="Coils"/>
    </source>
</evidence>
<keyword evidence="5" id="KW-1003">Cell membrane</keyword>
<name>A0A521FPU8_9RHOB</name>
<evidence type="ECO:0000256" key="7">
    <source>
        <dbReference type="ARBA" id="ARBA00022679"/>
    </source>
</evidence>
<evidence type="ECO:0000256" key="5">
    <source>
        <dbReference type="ARBA" id="ARBA00022475"/>
    </source>
</evidence>
<comment type="catalytic activity">
    <reaction evidence="1">
        <text>ATP + protein L-histidine = ADP + protein N-phospho-L-histidine.</text>
        <dbReference type="EC" id="2.7.13.3"/>
    </reaction>
</comment>
<dbReference type="InterPro" id="IPR003661">
    <property type="entry name" value="HisK_dim/P_dom"/>
</dbReference>
<feature type="transmembrane region" description="Helical" evidence="14">
    <location>
        <begin position="35"/>
        <end position="53"/>
    </location>
</feature>
<dbReference type="PANTHER" id="PTHR43711">
    <property type="entry name" value="TWO-COMPONENT HISTIDINE KINASE"/>
    <property type="match status" value="1"/>
</dbReference>
<feature type="coiled-coil region" evidence="13">
    <location>
        <begin position="200"/>
        <end position="227"/>
    </location>
</feature>
<dbReference type="InterPro" id="IPR003594">
    <property type="entry name" value="HATPase_dom"/>
</dbReference>
<dbReference type="SUPFAM" id="SSF55874">
    <property type="entry name" value="ATPase domain of HSP90 chaperone/DNA topoisomerase II/histidine kinase"/>
    <property type="match status" value="1"/>
</dbReference>
<dbReference type="SUPFAM" id="SSF47384">
    <property type="entry name" value="Homodimeric domain of signal transducing histidine kinase"/>
    <property type="match status" value="1"/>
</dbReference>
<evidence type="ECO:0000256" key="8">
    <source>
        <dbReference type="ARBA" id="ARBA00022741"/>
    </source>
</evidence>
<dbReference type="EMBL" id="FXTO01000042">
    <property type="protein sequence ID" value="SMO98245.1"/>
    <property type="molecule type" value="Genomic_DNA"/>
</dbReference>
<feature type="transmembrane region" description="Helical" evidence="14">
    <location>
        <begin position="148"/>
        <end position="167"/>
    </location>
</feature>
<gene>
    <name evidence="16" type="ORF">SAMN06265173_14218</name>
</gene>
<evidence type="ECO:0000256" key="3">
    <source>
        <dbReference type="ARBA" id="ARBA00004314"/>
    </source>
</evidence>
<feature type="transmembrane region" description="Helical" evidence="14">
    <location>
        <begin position="121"/>
        <end position="139"/>
    </location>
</feature>
<dbReference type="PROSITE" id="PS50109">
    <property type="entry name" value="HIS_KIN"/>
    <property type="match status" value="1"/>
</dbReference>
<dbReference type="InterPro" id="IPR036097">
    <property type="entry name" value="HisK_dim/P_sf"/>
</dbReference>
<comment type="subcellular location">
    <subcellularLocation>
        <location evidence="2">Cell membrane</location>
    </subcellularLocation>
    <subcellularLocation>
        <location evidence="3">Membrane raft</location>
        <topology evidence="3">Multi-pass membrane protein</topology>
    </subcellularLocation>
</comment>
<dbReference type="FunFam" id="3.30.565.10:FF:000023">
    <property type="entry name" value="PAS domain-containing sensor histidine kinase"/>
    <property type="match status" value="1"/>
</dbReference>
<dbReference type="Proteomes" id="UP000316030">
    <property type="component" value="Unassembled WGS sequence"/>
</dbReference>
<keyword evidence="7" id="KW-0808">Transferase</keyword>
<evidence type="ECO:0000256" key="6">
    <source>
        <dbReference type="ARBA" id="ARBA00022553"/>
    </source>
</evidence>
<keyword evidence="13" id="KW-0175">Coiled coil</keyword>
<evidence type="ECO:0000256" key="14">
    <source>
        <dbReference type="SAM" id="Phobius"/>
    </source>
</evidence>
<evidence type="ECO:0000256" key="11">
    <source>
        <dbReference type="ARBA" id="ARBA00023012"/>
    </source>
</evidence>
<keyword evidence="8" id="KW-0547">Nucleotide-binding</keyword>
<keyword evidence="11" id="KW-0902">Two-component regulatory system</keyword>
<dbReference type="GO" id="GO:0000155">
    <property type="term" value="F:phosphorelay sensor kinase activity"/>
    <property type="evidence" value="ECO:0007669"/>
    <property type="project" value="InterPro"/>
</dbReference>
<keyword evidence="14" id="KW-0812">Transmembrane</keyword>
<keyword evidence="12 14" id="KW-0472">Membrane</keyword>
<reference evidence="16 17" key="1">
    <citation type="submission" date="2017-05" db="EMBL/GenBank/DDBJ databases">
        <authorList>
            <person name="Varghese N."/>
            <person name="Submissions S."/>
        </authorList>
    </citation>
    <scope>NUCLEOTIDE SEQUENCE [LARGE SCALE GENOMIC DNA]</scope>
    <source>
        <strain evidence="16 17">DSM 29506</strain>
    </source>
</reference>
<keyword evidence="17" id="KW-1185">Reference proteome</keyword>
<dbReference type="PANTHER" id="PTHR43711:SF1">
    <property type="entry name" value="HISTIDINE KINASE 1"/>
    <property type="match status" value="1"/>
</dbReference>
<evidence type="ECO:0000256" key="2">
    <source>
        <dbReference type="ARBA" id="ARBA00004236"/>
    </source>
</evidence>
<dbReference type="EC" id="2.7.13.3" evidence="4"/>
<feature type="transmembrane region" description="Helical" evidence="14">
    <location>
        <begin position="179"/>
        <end position="200"/>
    </location>
</feature>
<protein>
    <recommendedName>
        <fullName evidence="4">histidine kinase</fullName>
        <ecNumber evidence="4">2.7.13.3</ecNumber>
    </recommendedName>
</protein>
<proteinExistence type="predicted"/>
<dbReference type="InterPro" id="IPR036890">
    <property type="entry name" value="HATPase_C_sf"/>
</dbReference>
<organism evidence="16 17">
    <name type="scientific">Thalassovita litoralis</name>
    <dbReference type="NCBI Taxonomy" id="1010611"/>
    <lineage>
        <taxon>Bacteria</taxon>
        <taxon>Pseudomonadati</taxon>
        <taxon>Pseudomonadota</taxon>
        <taxon>Alphaproteobacteria</taxon>
        <taxon>Rhodobacterales</taxon>
        <taxon>Roseobacteraceae</taxon>
        <taxon>Thalassovita</taxon>
    </lineage>
</organism>
<dbReference type="SMART" id="SM00387">
    <property type="entry name" value="HATPase_c"/>
    <property type="match status" value="1"/>
</dbReference>
<dbReference type="RefSeq" id="WP_142494855.1">
    <property type="nucleotide sequence ID" value="NZ_FXTO01000042.1"/>
</dbReference>
<dbReference type="PRINTS" id="PR00344">
    <property type="entry name" value="BCTRLSENSOR"/>
</dbReference>
<accession>A0A521FPU8</accession>
<keyword evidence="9 16" id="KW-0418">Kinase</keyword>